<evidence type="ECO:0000256" key="9">
    <source>
        <dbReference type="SAM" id="Phobius"/>
    </source>
</evidence>
<accession>A0A6A5AZQ6</accession>
<feature type="transmembrane region" description="Helical" evidence="9">
    <location>
        <begin position="539"/>
        <end position="558"/>
    </location>
</feature>
<dbReference type="GO" id="GO:0005886">
    <property type="term" value="C:plasma membrane"/>
    <property type="evidence" value="ECO:0007669"/>
    <property type="project" value="UniProtKB-SubCell"/>
</dbReference>
<keyword evidence="4" id="KW-0997">Cell inner membrane</keyword>
<dbReference type="PANTHER" id="PTHR30574:SF1">
    <property type="entry name" value="SULPHUR TRANSPORT DOMAIN-CONTAINING PROTEIN"/>
    <property type="match status" value="1"/>
</dbReference>
<dbReference type="EMBL" id="VFQX01000072">
    <property type="protein sequence ID" value="KAF0971897.1"/>
    <property type="molecule type" value="Genomic_DNA"/>
</dbReference>
<feature type="transmembrane region" description="Helical" evidence="9">
    <location>
        <begin position="159"/>
        <end position="177"/>
    </location>
</feature>
<evidence type="ECO:0000313" key="11">
    <source>
        <dbReference type="Proteomes" id="UP000444721"/>
    </source>
</evidence>
<keyword evidence="2" id="KW-0813">Transport</keyword>
<evidence type="ECO:0000256" key="3">
    <source>
        <dbReference type="ARBA" id="ARBA00022475"/>
    </source>
</evidence>
<feature type="transmembrane region" description="Helical" evidence="9">
    <location>
        <begin position="31"/>
        <end position="52"/>
    </location>
</feature>
<dbReference type="VEuPathDB" id="AmoebaDB:NF0050370"/>
<dbReference type="VEuPathDB" id="AmoebaDB:NfTy_086700"/>
<keyword evidence="6 9" id="KW-1133">Transmembrane helix</keyword>
<feature type="transmembrane region" description="Helical" evidence="9">
    <location>
        <begin position="431"/>
        <end position="451"/>
    </location>
</feature>
<evidence type="ECO:0000256" key="1">
    <source>
        <dbReference type="ARBA" id="ARBA00004429"/>
    </source>
</evidence>
<dbReference type="Pfam" id="PF04143">
    <property type="entry name" value="Sulf_transp"/>
    <property type="match status" value="2"/>
</dbReference>
<comment type="caution">
    <text evidence="10">The sequence shown here is derived from an EMBL/GenBank/DDBJ whole genome shotgun (WGS) entry which is preliminary data.</text>
</comment>
<feature type="transmembrane region" description="Helical" evidence="9">
    <location>
        <begin position="227"/>
        <end position="246"/>
    </location>
</feature>
<evidence type="ECO:0000256" key="2">
    <source>
        <dbReference type="ARBA" id="ARBA00022448"/>
    </source>
</evidence>
<evidence type="ECO:0000256" key="7">
    <source>
        <dbReference type="ARBA" id="ARBA00023136"/>
    </source>
</evidence>
<dbReference type="AlphaFoldDB" id="A0A6A5AZQ6"/>
<proteinExistence type="predicted"/>
<evidence type="ECO:0000256" key="5">
    <source>
        <dbReference type="ARBA" id="ARBA00022692"/>
    </source>
</evidence>
<keyword evidence="7 9" id="KW-0472">Membrane</keyword>
<feature type="transmembrane region" description="Helical" evidence="9">
    <location>
        <begin position="197"/>
        <end position="220"/>
    </location>
</feature>
<dbReference type="PANTHER" id="PTHR30574">
    <property type="entry name" value="INNER MEMBRANE PROTEIN YEDE"/>
    <property type="match status" value="1"/>
</dbReference>
<feature type="transmembrane region" description="Helical" evidence="9">
    <location>
        <begin position="288"/>
        <end position="313"/>
    </location>
</feature>
<dbReference type="RefSeq" id="XP_044556613.1">
    <property type="nucleotide sequence ID" value="XM_044713568.1"/>
</dbReference>
<sequence length="581" mass="64411">MSLLSRFDFFTTITSSQVNWKEQFQGWRRRVSFLLALLIILSVVGFSIGYFAGHDLKGASTWRLGFVMIISVAFGYALVQSSYGFGAHFRVFYKQQYELVDIKKIQNSSDDDTQKLIHEGQTKEEAVSNPHRDEEKEQPPKEIILTPDKALPQYSTMQAHCIMLAVATFLFSMLYIIDKAAGWHMYSPEASPMTISIVIGGFLFGIGMQLGDACASGTLFTIGGGSLWSVYLLVFFVCGSVIATALQSAGDWNIGFKNHAGLSLLFPGTFLRKAFGIMFFEKNPWLEYLIAVIMMLTQITILVSIAAAIHFYYRRKNKKNQMDLSGDAEEQSGLINQDYEIDTRSPLQKLMSFVSMIVFRFIYGPWDLISGSIALALLNFCFLLATQHPMGLTGPFAIIGCKILDAIAPSLDVPKWSAWKDIDLRKANMLFNSNFILDFGIVYGALIVGLLRGKFPSFLDGFSLKSLSHTFKSHKQGDHSSSIFTTLKRILNNIGNWLKNNIGIAIAKIIGGICMGIGAKFGYGCNIGAYFSGVSCMSIHGYSWITMALLGGYIGAVVRPLFGYKKRKVACGTVCNTASIY</sequence>
<reference evidence="10 11" key="1">
    <citation type="journal article" date="2019" name="Sci. Rep.">
        <title>Nanopore sequencing improves the draft genome of the human pathogenic amoeba Naegleria fowleri.</title>
        <authorList>
            <person name="Liechti N."/>
            <person name="Schurch N."/>
            <person name="Bruggmann R."/>
            <person name="Wittwer M."/>
        </authorList>
    </citation>
    <scope>NUCLEOTIDE SEQUENCE [LARGE SCALE GENOMIC DNA]</scope>
    <source>
        <strain evidence="10 11">ATCC 30894</strain>
    </source>
</reference>
<keyword evidence="11" id="KW-1185">Reference proteome</keyword>
<feature type="region of interest" description="Disordered" evidence="8">
    <location>
        <begin position="120"/>
        <end position="141"/>
    </location>
</feature>
<dbReference type="VEuPathDB" id="AmoebaDB:FDP41_009593"/>
<evidence type="ECO:0000313" key="10">
    <source>
        <dbReference type="EMBL" id="KAF0971897.1"/>
    </source>
</evidence>
<keyword evidence="3" id="KW-1003">Cell membrane</keyword>
<evidence type="ECO:0000256" key="4">
    <source>
        <dbReference type="ARBA" id="ARBA00022519"/>
    </source>
</evidence>
<evidence type="ECO:0000256" key="6">
    <source>
        <dbReference type="ARBA" id="ARBA00022989"/>
    </source>
</evidence>
<evidence type="ECO:0000256" key="8">
    <source>
        <dbReference type="SAM" id="MobiDB-lite"/>
    </source>
</evidence>
<evidence type="ECO:0008006" key="12">
    <source>
        <dbReference type="Google" id="ProtNLM"/>
    </source>
</evidence>
<dbReference type="GeneID" id="68116809"/>
<dbReference type="OMA" id="AQMVMLA"/>
<protein>
    <recommendedName>
        <fullName evidence="12">Sulphur transport domain-containing protein</fullName>
    </recommendedName>
</protein>
<gene>
    <name evidence="10" type="ORF">FDP41_009593</name>
</gene>
<dbReference type="Proteomes" id="UP000444721">
    <property type="component" value="Unassembled WGS sequence"/>
</dbReference>
<name>A0A6A5AZQ6_NAEFO</name>
<organism evidence="10 11">
    <name type="scientific">Naegleria fowleri</name>
    <name type="common">Brain eating amoeba</name>
    <dbReference type="NCBI Taxonomy" id="5763"/>
    <lineage>
        <taxon>Eukaryota</taxon>
        <taxon>Discoba</taxon>
        <taxon>Heterolobosea</taxon>
        <taxon>Tetramitia</taxon>
        <taxon>Eutetramitia</taxon>
        <taxon>Vahlkampfiidae</taxon>
        <taxon>Naegleria</taxon>
    </lineage>
</organism>
<feature type="transmembrane region" description="Helical" evidence="9">
    <location>
        <begin position="64"/>
        <end position="85"/>
    </location>
</feature>
<dbReference type="OrthoDB" id="10260344at2759"/>
<feature type="transmembrane region" description="Helical" evidence="9">
    <location>
        <begin position="369"/>
        <end position="385"/>
    </location>
</feature>
<keyword evidence="5 9" id="KW-0812">Transmembrane</keyword>
<comment type="subcellular location">
    <subcellularLocation>
        <location evidence="1">Cell inner membrane</location>
        <topology evidence="1">Multi-pass membrane protein</topology>
    </subcellularLocation>
</comment>
<dbReference type="InterPro" id="IPR007272">
    <property type="entry name" value="Sulf_transp_TsuA/YedE"/>
</dbReference>
<feature type="compositionally biased region" description="Basic and acidic residues" evidence="8">
    <location>
        <begin position="120"/>
        <end position="140"/>
    </location>
</feature>